<evidence type="ECO:0000259" key="12">
    <source>
        <dbReference type="Pfam" id="PF16916"/>
    </source>
</evidence>
<evidence type="ECO:0000256" key="7">
    <source>
        <dbReference type="ARBA" id="ARBA00023065"/>
    </source>
</evidence>
<reference evidence="13 14" key="1">
    <citation type="submission" date="2018-09" db="EMBL/GenBank/DDBJ databases">
        <title>Sphingomonas peninsula sp. nov., isolated from fildes peninsula, Antarctic soil.</title>
        <authorList>
            <person name="Yingchao G."/>
        </authorList>
    </citation>
    <scope>NUCLEOTIDE SEQUENCE [LARGE SCALE GENOMIC DNA]</scope>
    <source>
        <strain evidence="13 14">YZ-8</strain>
    </source>
</reference>
<dbReference type="SUPFAM" id="SSF161111">
    <property type="entry name" value="Cation efflux protein transmembrane domain-like"/>
    <property type="match status" value="1"/>
</dbReference>
<comment type="subcellular location">
    <subcellularLocation>
        <location evidence="1">Membrane</location>
        <topology evidence="1">Multi-pass membrane protein</topology>
    </subcellularLocation>
</comment>
<proteinExistence type="inferred from homology"/>
<dbReference type="GO" id="GO:0005886">
    <property type="term" value="C:plasma membrane"/>
    <property type="evidence" value="ECO:0007669"/>
    <property type="project" value="TreeGrafter"/>
</dbReference>
<feature type="transmembrane region" description="Helical" evidence="10">
    <location>
        <begin position="207"/>
        <end position="228"/>
    </location>
</feature>
<sequence length="327" mass="33806">MGAHDHHDHGSDHGHSHGNDGGHGHGHSHGGHGHSHAPANFDSAFLIGISLNVGFVVLEAIYGFAANSMALLADAGHNLSDVFGLLMAWGAAAAGKRAASKRFTYGWRKSSVLAALFNAVFLLVAVGAIAVEAIRRFGEPQSVASNTVMVVAGLGILINGATALLFARGRASDINIRGAYLHMASDAAVSAGVVVSGFIIARTGWAWLDPATSLAIVAVIVVGTWGLLRDSVTMALDAVPPSIDPVAVSGALGDLPGVTQVHHLHIWPMSTTESALTVHLVTPDGQPGDAFLHDVCTMLKTRFGIQHSTIQVEIAEGACAPTEGHSH</sequence>
<dbReference type="Pfam" id="PF16916">
    <property type="entry name" value="ZT_dimer"/>
    <property type="match status" value="1"/>
</dbReference>
<dbReference type="KEGG" id="spha:D3Y57_12215"/>
<feature type="region of interest" description="Disordered" evidence="9">
    <location>
        <begin position="1"/>
        <end position="34"/>
    </location>
</feature>
<dbReference type="NCBIfam" id="TIGR01297">
    <property type="entry name" value="CDF"/>
    <property type="match status" value="1"/>
</dbReference>
<keyword evidence="7" id="KW-0406">Ion transport</keyword>
<evidence type="ECO:0000256" key="1">
    <source>
        <dbReference type="ARBA" id="ARBA00004141"/>
    </source>
</evidence>
<feature type="domain" description="Cation efflux protein cytoplasmic" evidence="12">
    <location>
        <begin position="246"/>
        <end position="313"/>
    </location>
</feature>
<dbReference type="SUPFAM" id="SSF160240">
    <property type="entry name" value="Cation efflux protein cytoplasmic domain-like"/>
    <property type="match status" value="1"/>
</dbReference>
<protein>
    <submittedName>
        <fullName evidence="13">Cation transporter</fullName>
    </submittedName>
</protein>
<keyword evidence="8 10" id="KW-0472">Membrane</keyword>
<dbReference type="Gene3D" id="1.20.1510.10">
    <property type="entry name" value="Cation efflux protein transmembrane domain"/>
    <property type="match status" value="1"/>
</dbReference>
<dbReference type="OrthoDB" id="9809646at2"/>
<dbReference type="InterPro" id="IPR058533">
    <property type="entry name" value="Cation_efflux_TM"/>
</dbReference>
<feature type="domain" description="Cation efflux protein transmembrane" evidence="11">
    <location>
        <begin position="46"/>
        <end position="233"/>
    </location>
</feature>
<gene>
    <name evidence="13" type="ORF">D3Y57_12215</name>
</gene>
<dbReference type="InterPro" id="IPR050681">
    <property type="entry name" value="CDF/SLC30A"/>
</dbReference>
<feature type="transmembrane region" description="Helical" evidence="10">
    <location>
        <begin position="111"/>
        <end position="131"/>
    </location>
</feature>
<dbReference type="RefSeq" id="WP_121153220.1">
    <property type="nucleotide sequence ID" value="NZ_CP032829.1"/>
</dbReference>
<dbReference type="GO" id="GO:0005385">
    <property type="term" value="F:zinc ion transmembrane transporter activity"/>
    <property type="evidence" value="ECO:0007669"/>
    <property type="project" value="TreeGrafter"/>
</dbReference>
<keyword evidence="5" id="KW-0862">Zinc</keyword>
<dbReference type="PANTHER" id="PTHR11562:SF17">
    <property type="entry name" value="RE54080P-RELATED"/>
    <property type="match status" value="1"/>
</dbReference>
<dbReference type="InterPro" id="IPR002524">
    <property type="entry name" value="Cation_efflux"/>
</dbReference>
<dbReference type="AlphaFoldDB" id="A0A494TNA9"/>
<dbReference type="Pfam" id="PF01545">
    <property type="entry name" value="Cation_efflux"/>
    <property type="match status" value="1"/>
</dbReference>
<name>A0A494TNA9_SPHPE</name>
<keyword evidence="4 10" id="KW-0812">Transmembrane</keyword>
<evidence type="ECO:0000259" key="11">
    <source>
        <dbReference type="Pfam" id="PF01545"/>
    </source>
</evidence>
<keyword evidence="3" id="KW-0813">Transport</keyword>
<dbReference type="InterPro" id="IPR027469">
    <property type="entry name" value="Cation_efflux_TMD_sf"/>
</dbReference>
<keyword evidence="14" id="KW-1185">Reference proteome</keyword>
<feature type="transmembrane region" description="Helical" evidence="10">
    <location>
        <begin position="179"/>
        <end position="201"/>
    </location>
</feature>
<dbReference type="InterPro" id="IPR036837">
    <property type="entry name" value="Cation_efflux_CTD_sf"/>
</dbReference>
<comment type="similarity">
    <text evidence="2">Belongs to the cation diffusion facilitator (CDF) transporter (TC 2.A.4) family. SLC30A subfamily.</text>
</comment>
<evidence type="ECO:0000256" key="4">
    <source>
        <dbReference type="ARBA" id="ARBA00022692"/>
    </source>
</evidence>
<dbReference type="InterPro" id="IPR027470">
    <property type="entry name" value="Cation_efflux_CTD"/>
</dbReference>
<evidence type="ECO:0000313" key="14">
    <source>
        <dbReference type="Proteomes" id="UP000276254"/>
    </source>
</evidence>
<evidence type="ECO:0000256" key="2">
    <source>
        <dbReference type="ARBA" id="ARBA00008873"/>
    </source>
</evidence>
<evidence type="ECO:0000256" key="5">
    <source>
        <dbReference type="ARBA" id="ARBA00022906"/>
    </source>
</evidence>
<dbReference type="Proteomes" id="UP000276254">
    <property type="component" value="Chromosome"/>
</dbReference>
<keyword evidence="5" id="KW-0864">Zinc transport</keyword>
<feature type="transmembrane region" description="Helical" evidence="10">
    <location>
        <begin position="44"/>
        <end position="62"/>
    </location>
</feature>
<feature type="compositionally biased region" description="Basic residues" evidence="9">
    <location>
        <begin position="24"/>
        <end position="34"/>
    </location>
</feature>
<feature type="transmembrane region" description="Helical" evidence="10">
    <location>
        <begin position="143"/>
        <end position="167"/>
    </location>
</feature>
<organism evidence="13 14">
    <name type="scientific">Sphingomonas paeninsulae</name>
    <dbReference type="NCBI Taxonomy" id="2319844"/>
    <lineage>
        <taxon>Bacteria</taxon>
        <taxon>Pseudomonadati</taxon>
        <taxon>Pseudomonadota</taxon>
        <taxon>Alphaproteobacteria</taxon>
        <taxon>Sphingomonadales</taxon>
        <taxon>Sphingomonadaceae</taxon>
        <taxon>Sphingomonas</taxon>
    </lineage>
</organism>
<evidence type="ECO:0000313" key="13">
    <source>
        <dbReference type="EMBL" id="AYJ86595.1"/>
    </source>
</evidence>
<keyword evidence="6 10" id="KW-1133">Transmembrane helix</keyword>
<evidence type="ECO:0000256" key="8">
    <source>
        <dbReference type="ARBA" id="ARBA00023136"/>
    </source>
</evidence>
<accession>A0A494TNA9</accession>
<evidence type="ECO:0000256" key="6">
    <source>
        <dbReference type="ARBA" id="ARBA00022989"/>
    </source>
</evidence>
<dbReference type="EMBL" id="CP032829">
    <property type="protein sequence ID" value="AYJ86595.1"/>
    <property type="molecule type" value="Genomic_DNA"/>
</dbReference>
<evidence type="ECO:0000256" key="9">
    <source>
        <dbReference type="SAM" id="MobiDB-lite"/>
    </source>
</evidence>
<feature type="compositionally biased region" description="Basic and acidic residues" evidence="9">
    <location>
        <begin position="1"/>
        <end position="23"/>
    </location>
</feature>
<evidence type="ECO:0000256" key="10">
    <source>
        <dbReference type="SAM" id="Phobius"/>
    </source>
</evidence>
<dbReference type="PANTHER" id="PTHR11562">
    <property type="entry name" value="CATION EFFLUX PROTEIN/ ZINC TRANSPORTER"/>
    <property type="match status" value="1"/>
</dbReference>
<evidence type="ECO:0000256" key="3">
    <source>
        <dbReference type="ARBA" id="ARBA00022448"/>
    </source>
</evidence>